<evidence type="ECO:0000313" key="10">
    <source>
        <dbReference type="Proteomes" id="UP000190274"/>
    </source>
</evidence>
<dbReference type="SUPFAM" id="SSF52540">
    <property type="entry name" value="P-loop containing nucleoside triphosphate hydrolases"/>
    <property type="match status" value="1"/>
</dbReference>
<dbReference type="GO" id="GO:0140664">
    <property type="term" value="F:ATP-dependent DNA damage sensor activity"/>
    <property type="evidence" value="ECO:0007669"/>
    <property type="project" value="InterPro"/>
</dbReference>
<dbReference type="GO" id="GO:0000707">
    <property type="term" value="P:meiotic DNA recombinase assembly"/>
    <property type="evidence" value="ECO:0007669"/>
    <property type="project" value="EnsemblFungi"/>
</dbReference>
<keyword evidence="2" id="KW-0547">Nucleotide-binding</keyword>
<dbReference type="AlphaFoldDB" id="A0A1G4JJL7"/>
<dbReference type="PANTHER" id="PTHR22942:SF66">
    <property type="entry name" value="RE19845P"/>
    <property type="match status" value="1"/>
</dbReference>
<dbReference type="InterPro" id="IPR013632">
    <property type="entry name" value="Rad51_C"/>
</dbReference>
<dbReference type="GO" id="GO:0030491">
    <property type="term" value="P:heteroduplex formation"/>
    <property type="evidence" value="ECO:0007669"/>
    <property type="project" value="EnsemblFungi"/>
</dbReference>
<dbReference type="GO" id="GO:0042275">
    <property type="term" value="P:error-free postreplication DNA repair"/>
    <property type="evidence" value="ECO:0007669"/>
    <property type="project" value="EnsemblFungi"/>
</dbReference>
<dbReference type="EMBL" id="LT598458">
    <property type="protein sequence ID" value="SCU90688.1"/>
    <property type="molecule type" value="Genomic_DNA"/>
</dbReference>
<dbReference type="GO" id="GO:0000150">
    <property type="term" value="F:DNA strand exchange activity"/>
    <property type="evidence" value="ECO:0007669"/>
    <property type="project" value="TreeGrafter"/>
</dbReference>
<protein>
    <submittedName>
        <fullName evidence="9">LADA_0F05820g1_1</fullName>
    </submittedName>
</protein>
<reference evidence="9 10" key="1">
    <citation type="submission" date="2016-03" db="EMBL/GenBank/DDBJ databases">
        <authorList>
            <person name="Devillers H."/>
        </authorList>
    </citation>
    <scope>NUCLEOTIDE SEQUENCE [LARGE SCALE GENOMIC DNA]</scope>
    <source>
        <strain evidence="9">CBS 10888</strain>
    </source>
</reference>
<evidence type="ECO:0000256" key="1">
    <source>
        <dbReference type="ARBA" id="ARBA00004123"/>
    </source>
</evidence>
<organism evidence="9 10">
    <name type="scientific">Lachancea dasiensis</name>
    <dbReference type="NCBI Taxonomy" id="1072105"/>
    <lineage>
        <taxon>Eukaryota</taxon>
        <taxon>Fungi</taxon>
        <taxon>Dikarya</taxon>
        <taxon>Ascomycota</taxon>
        <taxon>Saccharomycotina</taxon>
        <taxon>Saccharomycetes</taxon>
        <taxon>Saccharomycetales</taxon>
        <taxon>Saccharomycetaceae</taxon>
        <taxon>Lachancea</taxon>
    </lineage>
</organism>
<dbReference type="Proteomes" id="UP000190274">
    <property type="component" value="Chromosome F"/>
</dbReference>
<dbReference type="SMART" id="SM00382">
    <property type="entry name" value="AAA"/>
    <property type="match status" value="1"/>
</dbReference>
<dbReference type="GO" id="GO:0003690">
    <property type="term" value="F:double-stranded DNA binding"/>
    <property type="evidence" value="ECO:0007669"/>
    <property type="project" value="TreeGrafter"/>
</dbReference>
<dbReference type="InterPro" id="IPR047348">
    <property type="entry name" value="XRCC3-like_C"/>
</dbReference>
<keyword evidence="3" id="KW-0227">DNA damage</keyword>
<feature type="compositionally biased region" description="Polar residues" evidence="7">
    <location>
        <begin position="349"/>
        <end position="372"/>
    </location>
</feature>
<dbReference type="GO" id="GO:0033065">
    <property type="term" value="C:Rad51C-XRCC3 complex"/>
    <property type="evidence" value="ECO:0007669"/>
    <property type="project" value="EnsemblFungi"/>
</dbReference>
<dbReference type="PROSITE" id="PS50162">
    <property type="entry name" value="RECA_2"/>
    <property type="match status" value="1"/>
</dbReference>
<evidence type="ECO:0000256" key="5">
    <source>
        <dbReference type="ARBA" id="ARBA00023204"/>
    </source>
</evidence>
<dbReference type="CDD" id="cd19491">
    <property type="entry name" value="XRCC3"/>
    <property type="match status" value="1"/>
</dbReference>
<evidence type="ECO:0000256" key="3">
    <source>
        <dbReference type="ARBA" id="ARBA00022763"/>
    </source>
</evidence>
<dbReference type="Pfam" id="PF08423">
    <property type="entry name" value="Rad51"/>
    <property type="match status" value="1"/>
</dbReference>
<dbReference type="OrthoDB" id="1861185at2759"/>
<evidence type="ECO:0000256" key="4">
    <source>
        <dbReference type="ARBA" id="ARBA00022840"/>
    </source>
</evidence>
<dbReference type="GO" id="GO:1903112">
    <property type="term" value="P:positive regulation of single-strand break repair via homologous recombination"/>
    <property type="evidence" value="ECO:0007669"/>
    <property type="project" value="EnsemblFungi"/>
</dbReference>
<evidence type="ECO:0000256" key="2">
    <source>
        <dbReference type="ARBA" id="ARBA00022741"/>
    </source>
</evidence>
<keyword evidence="6" id="KW-0539">Nucleus</keyword>
<comment type="subcellular location">
    <subcellularLocation>
        <location evidence="1">Nucleus</location>
    </subcellularLocation>
</comment>
<evidence type="ECO:0000259" key="8">
    <source>
        <dbReference type="PROSITE" id="PS50162"/>
    </source>
</evidence>
<sequence>MDLYDQLPNSKLTYLAEYSSILESAKEHGVTVVDLITLKPTELTKFLPRSINEIAEFQKVLKSEYQHHVFELSRPQSVSREERILFFTSGDEKIDEVLNGGIRTHGITEIFGGSSTGKTQLLMQLSLSVQAPVAYGGLNGKCVFITTEGNLPTNRLDEMITYRRQIPGFEAVSQKNIFTVSCNDLANQEHILLVQLPILMERNPEIKLIIVDSISHHLRVELESKNFRDSQENRHYVDRMAQNLLKIAAKNSLAVVVANQVGDKPLPEGSLCNGVGLTSAFDYDYQLGWTVGWRDSSVFYRQTKQGLSFDNCNADKNRPDSSSETILSDDEDYNLVAATALARKRHLDNGQSSRKTTSLQPKSNSREPTSSSLKQFAAFYGRKRQVETKIPNLGLSWANHLSTRIMLKKSYKASPLIKKGAFDLNEVLESSLFWQPHRSLTVVFSEHAKKREIGYIISPNGIQSVEAIKQLGEKT</sequence>
<dbReference type="InterPro" id="IPR003593">
    <property type="entry name" value="AAA+_ATPase"/>
</dbReference>
<dbReference type="GO" id="GO:0003697">
    <property type="term" value="F:single-stranded DNA binding"/>
    <property type="evidence" value="ECO:0007669"/>
    <property type="project" value="TreeGrafter"/>
</dbReference>
<feature type="region of interest" description="Disordered" evidence="7">
    <location>
        <begin position="346"/>
        <end position="372"/>
    </location>
</feature>
<evidence type="ECO:0000313" key="9">
    <source>
        <dbReference type="EMBL" id="SCU90688.1"/>
    </source>
</evidence>
<dbReference type="InterPro" id="IPR027417">
    <property type="entry name" value="P-loop_NTPase"/>
</dbReference>
<dbReference type="GO" id="GO:0005524">
    <property type="term" value="F:ATP binding"/>
    <property type="evidence" value="ECO:0007669"/>
    <property type="project" value="UniProtKB-KW"/>
</dbReference>
<name>A0A1G4JJL7_9SACH</name>
<keyword evidence="4" id="KW-0067">ATP-binding</keyword>
<dbReference type="Gene3D" id="3.40.50.300">
    <property type="entry name" value="P-loop containing nucleotide triphosphate hydrolases"/>
    <property type="match status" value="2"/>
</dbReference>
<dbReference type="GO" id="GO:0000722">
    <property type="term" value="P:telomere maintenance via recombination"/>
    <property type="evidence" value="ECO:0007669"/>
    <property type="project" value="EnsemblFungi"/>
</dbReference>
<gene>
    <name evidence="9" type="ORF">LADA_0F05820G</name>
</gene>
<proteinExistence type="predicted"/>
<evidence type="ECO:0000256" key="6">
    <source>
        <dbReference type="ARBA" id="ARBA00023242"/>
    </source>
</evidence>
<keyword evidence="5" id="KW-0234">DNA repair</keyword>
<dbReference type="GO" id="GO:0042148">
    <property type="term" value="P:DNA strand invasion"/>
    <property type="evidence" value="ECO:0007669"/>
    <property type="project" value="TreeGrafter"/>
</dbReference>
<dbReference type="PANTHER" id="PTHR22942">
    <property type="entry name" value="RECA/RAD51/RADA DNA STRAND-PAIRING FAMILY MEMBER"/>
    <property type="match status" value="1"/>
</dbReference>
<keyword evidence="10" id="KW-1185">Reference proteome</keyword>
<dbReference type="STRING" id="1266660.A0A1G4JJL7"/>
<evidence type="ECO:0000256" key="7">
    <source>
        <dbReference type="SAM" id="MobiDB-lite"/>
    </source>
</evidence>
<dbReference type="InterPro" id="IPR020588">
    <property type="entry name" value="RecA_ATP-bd"/>
</dbReference>
<feature type="domain" description="RecA family profile 1" evidence="8">
    <location>
        <begin position="83"/>
        <end position="261"/>
    </location>
</feature>
<accession>A0A1G4JJL7</accession>